<dbReference type="SUPFAM" id="SSF53383">
    <property type="entry name" value="PLP-dependent transferases"/>
    <property type="match status" value="1"/>
</dbReference>
<keyword evidence="5 7" id="KW-0663">Pyridoxal phosphate</keyword>
<dbReference type="GO" id="GO:0005739">
    <property type="term" value="C:mitochondrion"/>
    <property type="evidence" value="ECO:0007669"/>
    <property type="project" value="TreeGrafter"/>
</dbReference>
<dbReference type="FunFam" id="3.40.640.10:FF:000073">
    <property type="entry name" value="Probable 4-aminobutyrate aminotransferase"/>
    <property type="match status" value="1"/>
</dbReference>
<dbReference type="CDD" id="cd00610">
    <property type="entry name" value="OAT_like"/>
    <property type="match status" value="1"/>
</dbReference>
<keyword evidence="4 8" id="KW-0808">Transferase</keyword>
<dbReference type="PANTHER" id="PTHR43206">
    <property type="entry name" value="AMINOTRANSFERASE"/>
    <property type="match status" value="1"/>
</dbReference>
<dbReference type="Gene3D" id="3.40.640.10">
    <property type="entry name" value="Type I PLP-dependent aspartate aminotransferase-like (Major domain)"/>
    <property type="match status" value="1"/>
</dbReference>
<dbReference type="PANTHER" id="PTHR43206:SF1">
    <property type="entry name" value="4-AMINOBUTYRATE AMINOTRANSFERASE, MITOCHONDRIAL"/>
    <property type="match status" value="1"/>
</dbReference>
<evidence type="ECO:0000256" key="3">
    <source>
        <dbReference type="ARBA" id="ARBA00022576"/>
    </source>
</evidence>
<dbReference type="GO" id="GO:0030170">
    <property type="term" value="F:pyridoxal phosphate binding"/>
    <property type="evidence" value="ECO:0007669"/>
    <property type="project" value="InterPro"/>
</dbReference>
<dbReference type="InterPro" id="IPR015421">
    <property type="entry name" value="PyrdxlP-dep_Trfase_major"/>
</dbReference>
<comment type="cofactor">
    <cofactor evidence="1">
        <name>pyridoxal 5'-phosphate</name>
        <dbReference type="ChEBI" id="CHEBI:597326"/>
    </cofactor>
</comment>
<dbReference type="InterPro" id="IPR005814">
    <property type="entry name" value="Aminotrans_3"/>
</dbReference>
<evidence type="ECO:0000256" key="7">
    <source>
        <dbReference type="RuleBase" id="RU003560"/>
    </source>
</evidence>
<evidence type="ECO:0000256" key="5">
    <source>
        <dbReference type="ARBA" id="ARBA00022898"/>
    </source>
</evidence>
<evidence type="ECO:0000256" key="4">
    <source>
        <dbReference type="ARBA" id="ARBA00022679"/>
    </source>
</evidence>
<proteinExistence type="evidence at transcript level"/>
<comment type="catalytic activity">
    <reaction evidence="6">
        <text>4-aminobutanoate + 2-oxoglutarate = succinate semialdehyde + L-glutamate</text>
        <dbReference type="Rhea" id="RHEA:23352"/>
        <dbReference type="ChEBI" id="CHEBI:16810"/>
        <dbReference type="ChEBI" id="CHEBI:29985"/>
        <dbReference type="ChEBI" id="CHEBI:57706"/>
        <dbReference type="ChEBI" id="CHEBI:59888"/>
        <dbReference type="EC" id="2.6.1.19"/>
    </reaction>
</comment>
<evidence type="ECO:0000256" key="1">
    <source>
        <dbReference type="ARBA" id="ARBA00001933"/>
    </source>
</evidence>
<protein>
    <submittedName>
        <fullName evidence="8">Mitochondrial 4-aminobutyrate aminotransferase-like protein 1</fullName>
    </submittedName>
</protein>
<evidence type="ECO:0000256" key="2">
    <source>
        <dbReference type="ARBA" id="ARBA00008954"/>
    </source>
</evidence>
<dbReference type="Gene3D" id="3.90.1150.10">
    <property type="entry name" value="Aspartate Aminotransferase, domain 1"/>
    <property type="match status" value="1"/>
</dbReference>
<dbReference type="PIRSF" id="PIRSF000521">
    <property type="entry name" value="Transaminase_4ab_Lys_Orn"/>
    <property type="match status" value="1"/>
</dbReference>
<keyword evidence="3 8" id="KW-0032">Aminotransferase</keyword>
<dbReference type="GO" id="GO:0009450">
    <property type="term" value="P:gamma-aminobutyric acid catabolic process"/>
    <property type="evidence" value="ECO:0007669"/>
    <property type="project" value="TreeGrafter"/>
</dbReference>
<dbReference type="Pfam" id="PF00202">
    <property type="entry name" value="Aminotran_3"/>
    <property type="match status" value="1"/>
</dbReference>
<name>F2WQ80_KARVE</name>
<dbReference type="InterPro" id="IPR015424">
    <property type="entry name" value="PyrdxlP-dep_Trfase"/>
</dbReference>
<comment type="similarity">
    <text evidence="2 7">Belongs to the class-III pyridoxal-phosphate-dependent aminotransferase family.</text>
</comment>
<dbReference type="InterPro" id="IPR015422">
    <property type="entry name" value="PyrdxlP-dep_Trfase_small"/>
</dbReference>
<organism evidence="8">
    <name type="scientific">Karlodinium veneficum</name>
    <name type="common">Dinoflagellate</name>
    <name type="synonym">Karlodinium micrum</name>
    <dbReference type="NCBI Taxonomy" id="407301"/>
    <lineage>
        <taxon>Eukaryota</taxon>
        <taxon>Sar</taxon>
        <taxon>Alveolata</taxon>
        <taxon>Dinophyceae</taxon>
        <taxon>Gymnodiniales</taxon>
        <taxon>Kareniaceae</taxon>
        <taxon>Karlodinium</taxon>
    </lineage>
</organism>
<reference evidence="8" key="1">
    <citation type="journal article" date="2011" name="J. Mol. Biol.">
        <title>Analysis of dinoflagellate mitochondrial protein sorting signals indicates a highly stable protein targeting system across eukaryotic diversity.</title>
        <authorList>
            <person name="Danne J.C."/>
            <person name="Waller R.F."/>
        </authorList>
    </citation>
    <scope>NUCLEOTIDE SEQUENCE</scope>
</reference>
<dbReference type="AlphaFoldDB" id="F2WQ80"/>
<dbReference type="GO" id="GO:0034386">
    <property type="term" value="F:4-aminobutyrate:2-oxoglutarate transaminase activity"/>
    <property type="evidence" value="ECO:0007669"/>
    <property type="project" value="UniProtKB-EC"/>
</dbReference>
<evidence type="ECO:0000256" key="6">
    <source>
        <dbReference type="ARBA" id="ARBA00048021"/>
    </source>
</evidence>
<sequence length="521" mass="57543">MMPVLVSARRTSALMCGVRRIAQTTHIDTKAFPPVFQMVDATSRAAENHDVLPGKGIMMKTKVPGPQTQKLMDQLKTQGGMGGAVAFFGDYTASTGCYLVDADGNRMLDMFSQISSLPLGYNHPYLQNALSDPLMASFAHSRAALGMLPPKELPDLLKETFLKIAPNGMTRVQTMLCGSSANENVFKAIFFWKRAKERAAEGRAATDFTEEELSSCMSNQAPGCANNLSIMSFSGGFHGRTLGALTCTHSKTVHKIDVPAFDWPTAPFPRLRYPLESHQDHNQREEQRCLDEVRRIFQCRLEEGRPVAGVIVEPVLSEGGDLHASPEFFKNLQRACKDFDAAFIVDEVQTGVCASGHMWAHEAWGLKDTPDFVCFSKKALLGGYYYKDEFQPPQGYRIFNTWMGDATKILFFRAVLAAIEKEGLQALVHTVGAQLMGILKFAACSHPELVTNVRGVGTIIAFDCATPALRDQFAAQMRNNGVYVGTNGTQSIRFRPSLNFNLEHVAEFTRVFQQTLSQLAE</sequence>
<accession>F2WQ80</accession>
<evidence type="ECO:0000313" key="8">
    <source>
        <dbReference type="EMBL" id="ADV91225.1"/>
    </source>
</evidence>
<dbReference type="EMBL" id="HQ199297">
    <property type="protein sequence ID" value="ADV91225.1"/>
    <property type="molecule type" value="mRNA"/>
</dbReference>